<evidence type="ECO:0000256" key="1">
    <source>
        <dbReference type="SAM" id="MobiDB-lite"/>
    </source>
</evidence>
<evidence type="ECO:0000259" key="2">
    <source>
        <dbReference type="Pfam" id="PF02698"/>
    </source>
</evidence>
<feature type="compositionally biased region" description="Basic and acidic residues" evidence="1">
    <location>
        <begin position="273"/>
        <end position="282"/>
    </location>
</feature>
<evidence type="ECO:0000313" key="3">
    <source>
        <dbReference type="EMBL" id="QUC23339.1"/>
    </source>
</evidence>
<dbReference type="InterPro" id="IPR003848">
    <property type="entry name" value="DUF218"/>
</dbReference>
<organism evidence="3 4">
    <name type="scientific">Ustilaginoidea virens</name>
    <name type="common">Rice false smut fungus</name>
    <name type="synonym">Villosiclava virens</name>
    <dbReference type="NCBI Taxonomy" id="1159556"/>
    <lineage>
        <taxon>Eukaryota</taxon>
        <taxon>Fungi</taxon>
        <taxon>Dikarya</taxon>
        <taxon>Ascomycota</taxon>
        <taxon>Pezizomycotina</taxon>
        <taxon>Sordariomycetes</taxon>
        <taxon>Hypocreomycetidae</taxon>
        <taxon>Hypocreales</taxon>
        <taxon>Clavicipitaceae</taxon>
        <taxon>Ustilaginoidea</taxon>
    </lineage>
</organism>
<dbReference type="GO" id="GO:0005737">
    <property type="term" value="C:cytoplasm"/>
    <property type="evidence" value="ECO:0007669"/>
    <property type="project" value="TreeGrafter"/>
</dbReference>
<feature type="region of interest" description="Disordered" evidence="1">
    <location>
        <begin position="229"/>
        <end position="304"/>
    </location>
</feature>
<accession>A0A8E5HY60</accession>
<keyword evidence="4" id="KW-1185">Reference proteome</keyword>
<dbReference type="GeneID" id="66068357"/>
<evidence type="ECO:0000313" key="4">
    <source>
        <dbReference type="Proteomes" id="UP000027002"/>
    </source>
</evidence>
<dbReference type="Proteomes" id="UP000027002">
    <property type="component" value="Chromosome 6"/>
</dbReference>
<feature type="domain" description="DUF218" evidence="2">
    <location>
        <begin position="39"/>
        <end position="177"/>
    </location>
</feature>
<dbReference type="PANTHER" id="PTHR28110">
    <property type="entry name" value="TRANSMEMBRANE PROTEIN"/>
    <property type="match status" value="1"/>
</dbReference>
<dbReference type="OrthoDB" id="4347at2759"/>
<dbReference type="InterPro" id="IPR055323">
    <property type="entry name" value="C57A10.07/YOR238W"/>
</dbReference>
<dbReference type="PANTHER" id="PTHR28110:SF1">
    <property type="entry name" value="TRANSMEMBRANE PROTEIN"/>
    <property type="match status" value="1"/>
</dbReference>
<reference evidence="3" key="1">
    <citation type="submission" date="2020-03" db="EMBL/GenBank/DDBJ databases">
        <title>A mixture of massive structural variations and highly conserved coding sequences in Ustilaginoidea virens genome.</title>
        <authorList>
            <person name="Zhang K."/>
            <person name="Zhao Z."/>
            <person name="Zhang Z."/>
            <person name="Li Y."/>
            <person name="Hsiang T."/>
            <person name="Sun W."/>
        </authorList>
    </citation>
    <scope>NUCLEOTIDE SEQUENCE</scope>
    <source>
        <strain evidence="3">UV-8b</strain>
    </source>
</reference>
<gene>
    <name evidence="3" type="ORF">UV8b_07580</name>
</gene>
<dbReference type="RefSeq" id="XP_043001012.1">
    <property type="nucleotide sequence ID" value="XM_043145077.1"/>
</dbReference>
<dbReference type="Pfam" id="PF02698">
    <property type="entry name" value="DUF218"/>
    <property type="match status" value="1"/>
</dbReference>
<dbReference type="AlphaFoldDB" id="A0A8E5HY60"/>
<name>A0A8E5HY60_USTVR</name>
<protein>
    <recommendedName>
        <fullName evidence="2">DUF218 domain-containing protein</fullName>
    </recommendedName>
</protein>
<sequence length="304" mass="32261">MAPTALVIVCCHAIWQGGPSHGALESEWLLQPFQRGETPTFVEHIKAAARCVAQTRQPCALCFSGGPTRGETRVSEARSYAELCRAAGLLGPLPPRTEVLLEERALDSFHNVLFSVTAFWERFGAWPARVTVVSHAFKRRRIMGHCAAVGVAEAAVVGVDPPGMLGAPDALRGEEEAARDWASDPFGRGAGLSAKRAARNPWGVWQGVFSEGWPAGTVEDVARQMGASALSLRGPSSTTRTGVSSASPRSKRALSCPGRASRTGRGETGLLRLCERQLRRQESASQEGAGGVEAGSAEAARHQA</sequence>
<proteinExistence type="predicted"/>
<feature type="compositionally biased region" description="Polar residues" evidence="1">
    <location>
        <begin position="234"/>
        <end position="248"/>
    </location>
</feature>
<dbReference type="KEGG" id="uvi:66068357"/>
<dbReference type="EMBL" id="CP072758">
    <property type="protein sequence ID" value="QUC23339.1"/>
    <property type="molecule type" value="Genomic_DNA"/>
</dbReference>